<evidence type="ECO:0000256" key="12">
    <source>
        <dbReference type="ARBA" id="ARBA00023012"/>
    </source>
</evidence>
<dbReference type="AlphaFoldDB" id="A0A1G4XUF1"/>
<accession>A0A1G4XUF1</accession>
<keyword evidence="17" id="KW-1133">Transmembrane helix</keyword>
<reference evidence="20" key="1">
    <citation type="submission" date="2016-10" db="EMBL/GenBank/DDBJ databases">
        <authorList>
            <person name="Varghese N."/>
            <person name="Submissions S."/>
        </authorList>
    </citation>
    <scope>NUCLEOTIDE SEQUENCE [LARGE SCALE GENOMIC DNA]</scope>
    <source>
        <strain evidence="20">DSM 45722</strain>
    </source>
</reference>
<keyword evidence="20" id="KW-1185">Reference proteome</keyword>
<dbReference type="CDD" id="cd16917">
    <property type="entry name" value="HATPase_UhpB-NarQ-NarX-like"/>
    <property type="match status" value="1"/>
</dbReference>
<evidence type="ECO:0000256" key="9">
    <source>
        <dbReference type="ARBA" id="ARBA00022723"/>
    </source>
</evidence>
<evidence type="ECO:0000256" key="13">
    <source>
        <dbReference type="ARBA" id="ARBA00023014"/>
    </source>
</evidence>
<evidence type="ECO:0000256" key="11">
    <source>
        <dbReference type="ARBA" id="ARBA00023004"/>
    </source>
</evidence>
<dbReference type="InterPro" id="IPR036890">
    <property type="entry name" value="HATPase_C_sf"/>
</dbReference>
<dbReference type="Gene3D" id="1.20.5.1930">
    <property type="match status" value="1"/>
</dbReference>
<evidence type="ECO:0000256" key="3">
    <source>
        <dbReference type="ARBA" id="ARBA00004496"/>
    </source>
</evidence>
<name>A0A1G4XUF1_9ACTN</name>
<feature type="domain" description="Histidine kinase" evidence="18">
    <location>
        <begin position="325"/>
        <end position="417"/>
    </location>
</feature>
<evidence type="ECO:0000256" key="14">
    <source>
        <dbReference type="ARBA" id="ARBA00024827"/>
    </source>
</evidence>
<keyword evidence="6" id="KW-0004">4Fe-4S</keyword>
<evidence type="ECO:0000256" key="16">
    <source>
        <dbReference type="SAM" id="Coils"/>
    </source>
</evidence>
<keyword evidence="7" id="KW-0963">Cytoplasm</keyword>
<dbReference type="PROSITE" id="PS50109">
    <property type="entry name" value="HIS_KIN"/>
    <property type="match status" value="1"/>
</dbReference>
<keyword evidence="13" id="KW-0411">Iron-sulfur</keyword>
<evidence type="ECO:0000256" key="1">
    <source>
        <dbReference type="ARBA" id="ARBA00000085"/>
    </source>
</evidence>
<protein>
    <recommendedName>
        <fullName evidence="5">Oxygen sensor histidine kinase NreB</fullName>
        <ecNumber evidence="4">2.7.13.3</ecNumber>
    </recommendedName>
    <alternativeName>
        <fullName evidence="15">Nitrogen regulation protein B</fullName>
    </alternativeName>
</protein>
<dbReference type="InterPro" id="IPR017205">
    <property type="entry name" value="Sig_transdc_His_kinase_ChrS"/>
</dbReference>
<keyword evidence="17" id="KW-0812">Transmembrane</keyword>
<proteinExistence type="predicted"/>
<dbReference type="GO" id="GO:0000155">
    <property type="term" value="F:phosphorelay sensor kinase activity"/>
    <property type="evidence" value="ECO:0007669"/>
    <property type="project" value="InterPro"/>
</dbReference>
<dbReference type="GO" id="GO:0046872">
    <property type="term" value="F:metal ion binding"/>
    <property type="evidence" value="ECO:0007669"/>
    <property type="project" value="UniProtKB-KW"/>
</dbReference>
<feature type="coiled-coil region" evidence="16">
    <location>
        <begin position="181"/>
        <end position="211"/>
    </location>
</feature>
<dbReference type="InterPro" id="IPR005467">
    <property type="entry name" value="His_kinase_dom"/>
</dbReference>
<feature type="transmembrane region" description="Helical" evidence="17">
    <location>
        <begin position="21"/>
        <end position="38"/>
    </location>
</feature>
<dbReference type="SUPFAM" id="SSF55874">
    <property type="entry name" value="ATPase domain of HSP90 chaperone/DNA topoisomerase II/histidine kinase"/>
    <property type="match status" value="1"/>
</dbReference>
<dbReference type="EMBL" id="FMUH01000002">
    <property type="protein sequence ID" value="SCX44823.1"/>
    <property type="molecule type" value="Genomic_DNA"/>
</dbReference>
<sequence length="418" mass="44376">MTDLGSSIELRWRALLRRGPYLLLALATAVSAGTMPLFGAGPVAWSLLLAGAVVIAVAHRFAVDRRWGETSPGPDRVGAAYVAGRTALAFVLTWVNPFFALFAFVGYFDAFEHVRRRWVTPVVLVTAVTMAGSQSGGLPPQDLTQGLVFAGLLVLNGGLAGFFVRMELDENLLSAQRVATIAELERTNARLAEALAENADLQAELVQRARDAGVHEERERLALEIHDTIAQSLVGVVTQLQAVGPSDEPVAVRARVDRATELARGALVEARRSVAGLLPAELDGAAAPAAIERLAAEWTARTGSPLEVVVTGEPRAVPAEVEATLLRVAGEALANVDRHARARRVGLTLSFMPDEVVLDVRDDGVGFAGDRTDAVTDGARFGVRGMRQRADRVGGELVLESEPGAGTAMSLRVPVPRG</sequence>
<feature type="transmembrane region" description="Helical" evidence="17">
    <location>
        <begin position="44"/>
        <end position="62"/>
    </location>
</feature>
<dbReference type="Gene3D" id="3.30.565.10">
    <property type="entry name" value="Histidine kinase-like ATPase, C-terminal domain"/>
    <property type="match status" value="1"/>
</dbReference>
<comment type="subcellular location">
    <subcellularLocation>
        <location evidence="3">Cytoplasm</location>
    </subcellularLocation>
</comment>
<evidence type="ECO:0000256" key="6">
    <source>
        <dbReference type="ARBA" id="ARBA00022485"/>
    </source>
</evidence>
<dbReference type="PRINTS" id="PR00344">
    <property type="entry name" value="BCTRLSENSOR"/>
</dbReference>
<dbReference type="GO" id="GO:0051539">
    <property type="term" value="F:4 iron, 4 sulfur cluster binding"/>
    <property type="evidence" value="ECO:0007669"/>
    <property type="project" value="UniProtKB-KW"/>
</dbReference>
<evidence type="ECO:0000256" key="8">
    <source>
        <dbReference type="ARBA" id="ARBA00022679"/>
    </source>
</evidence>
<evidence type="ECO:0000256" key="2">
    <source>
        <dbReference type="ARBA" id="ARBA00001966"/>
    </source>
</evidence>
<evidence type="ECO:0000256" key="5">
    <source>
        <dbReference type="ARBA" id="ARBA00017322"/>
    </source>
</evidence>
<keyword evidence="8" id="KW-0808">Transferase</keyword>
<evidence type="ECO:0000256" key="7">
    <source>
        <dbReference type="ARBA" id="ARBA00022490"/>
    </source>
</evidence>
<keyword evidence="17" id="KW-0472">Membrane</keyword>
<dbReference type="EC" id="2.7.13.3" evidence="4"/>
<keyword evidence="12" id="KW-0902">Two-component regulatory system</keyword>
<evidence type="ECO:0000256" key="15">
    <source>
        <dbReference type="ARBA" id="ARBA00030800"/>
    </source>
</evidence>
<dbReference type="RefSeq" id="WP_092801725.1">
    <property type="nucleotide sequence ID" value="NZ_FMUH01000002.1"/>
</dbReference>
<keyword evidence="10 19" id="KW-0418">Kinase</keyword>
<dbReference type="InterPro" id="IPR011712">
    <property type="entry name" value="Sig_transdc_His_kin_sub3_dim/P"/>
</dbReference>
<dbReference type="Proteomes" id="UP000198981">
    <property type="component" value="Unassembled WGS sequence"/>
</dbReference>
<keyword evidence="9" id="KW-0479">Metal-binding</keyword>
<dbReference type="GO" id="GO:0046983">
    <property type="term" value="F:protein dimerization activity"/>
    <property type="evidence" value="ECO:0007669"/>
    <property type="project" value="InterPro"/>
</dbReference>
<evidence type="ECO:0000256" key="10">
    <source>
        <dbReference type="ARBA" id="ARBA00022777"/>
    </source>
</evidence>
<dbReference type="InterPro" id="IPR003594">
    <property type="entry name" value="HATPase_dom"/>
</dbReference>
<evidence type="ECO:0000256" key="4">
    <source>
        <dbReference type="ARBA" id="ARBA00012438"/>
    </source>
</evidence>
<dbReference type="GO" id="GO:0005737">
    <property type="term" value="C:cytoplasm"/>
    <property type="evidence" value="ECO:0007669"/>
    <property type="project" value="UniProtKB-SubCell"/>
</dbReference>
<comment type="cofactor">
    <cofactor evidence="2">
        <name>[4Fe-4S] cluster</name>
        <dbReference type="ChEBI" id="CHEBI:49883"/>
    </cofactor>
</comment>
<dbReference type="PANTHER" id="PTHR24421">
    <property type="entry name" value="NITRATE/NITRITE SENSOR PROTEIN NARX-RELATED"/>
    <property type="match status" value="1"/>
</dbReference>
<dbReference type="STRING" id="1960309.SAMN03159343_1481"/>
<dbReference type="OrthoDB" id="227596at2"/>
<comment type="function">
    <text evidence="14">Member of the two-component regulatory system NreB/NreC involved in the control of dissimilatory nitrate/nitrite reduction in response to oxygen. NreB functions as a direct oxygen sensor histidine kinase which is autophosphorylated, in the absence of oxygen, probably at the conserved histidine residue, and transfers its phosphate group probably to a conserved aspartate residue of NreC. NreB/NreC activates the expression of the nitrate (narGHJI) and nitrite (nir) reductase operons, as well as the putative nitrate transporter gene narT.</text>
</comment>
<evidence type="ECO:0000313" key="19">
    <source>
        <dbReference type="EMBL" id="SCX44823.1"/>
    </source>
</evidence>
<dbReference type="GO" id="GO:0016020">
    <property type="term" value="C:membrane"/>
    <property type="evidence" value="ECO:0007669"/>
    <property type="project" value="InterPro"/>
</dbReference>
<dbReference type="InterPro" id="IPR004358">
    <property type="entry name" value="Sig_transdc_His_kin-like_C"/>
</dbReference>
<evidence type="ECO:0000313" key="20">
    <source>
        <dbReference type="Proteomes" id="UP000198981"/>
    </source>
</evidence>
<evidence type="ECO:0000259" key="18">
    <source>
        <dbReference type="PROSITE" id="PS50109"/>
    </source>
</evidence>
<dbReference type="SMART" id="SM00387">
    <property type="entry name" value="HATPase_c"/>
    <property type="match status" value="1"/>
</dbReference>
<evidence type="ECO:0000256" key="17">
    <source>
        <dbReference type="SAM" id="Phobius"/>
    </source>
</evidence>
<dbReference type="PIRSF" id="PIRSF037434">
    <property type="entry name" value="STHK_ChrS"/>
    <property type="match status" value="1"/>
</dbReference>
<dbReference type="PANTHER" id="PTHR24421:SF62">
    <property type="entry name" value="SENSORY TRANSDUCTION HISTIDINE KINASE"/>
    <property type="match status" value="1"/>
</dbReference>
<organism evidence="19 20">
    <name type="scientific">Klenkia marina</name>
    <dbReference type="NCBI Taxonomy" id="1960309"/>
    <lineage>
        <taxon>Bacteria</taxon>
        <taxon>Bacillati</taxon>
        <taxon>Actinomycetota</taxon>
        <taxon>Actinomycetes</taxon>
        <taxon>Geodermatophilales</taxon>
        <taxon>Geodermatophilaceae</taxon>
        <taxon>Klenkia</taxon>
    </lineage>
</organism>
<gene>
    <name evidence="19" type="ORF">SAMN03159343_1481</name>
</gene>
<comment type="catalytic activity">
    <reaction evidence="1">
        <text>ATP + protein L-histidine = ADP + protein N-phospho-L-histidine.</text>
        <dbReference type="EC" id="2.7.13.3"/>
    </reaction>
</comment>
<feature type="transmembrane region" description="Helical" evidence="17">
    <location>
        <begin position="82"/>
        <end position="108"/>
    </location>
</feature>
<keyword evidence="16" id="KW-0175">Coiled coil</keyword>
<feature type="transmembrane region" description="Helical" evidence="17">
    <location>
        <begin position="143"/>
        <end position="164"/>
    </location>
</feature>
<dbReference type="Pfam" id="PF02518">
    <property type="entry name" value="HATPase_c"/>
    <property type="match status" value="1"/>
</dbReference>
<keyword evidence="11" id="KW-0408">Iron</keyword>
<dbReference type="Pfam" id="PF07730">
    <property type="entry name" value="HisKA_3"/>
    <property type="match status" value="1"/>
</dbReference>
<dbReference type="InterPro" id="IPR050482">
    <property type="entry name" value="Sensor_HK_TwoCompSys"/>
</dbReference>